<accession>E1A1J8</accession>
<organism evidence="1 2">
    <name type="scientific">Aeromonas phage phiAS4</name>
    <dbReference type="NCBI Taxonomy" id="879628"/>
    <lineage>
        <taxon>Viruses</taxon>
        <taxon>Duplodnaviria</taxon>
        <taxon>Heunggongvirae</taxon>
        <taxon>Uroviricota</taxon>
        <taxon>Caudoviricetes</taxon>
        <taxon>Pantevenvirales</taxon>
        <taxon>Straboviridae</taxon>
        <taxon>Tulanevirus</taxon>
        <taxon>Tulanevirus as4</taxon>
    </lineage>
</organism>
<dbReference type="RefSeq" id="YP_003969168.1">
    <property type="nucleotide sequence ID" value="NC_014635.1"/>
</dbReference>
<name>E1A1J8_9CAUD</name>
<proteinExistence type="predicted"/>
<keyword evidence="2" id="KW-1185">Reference proteome</keyword>
<dbReference type="KEGG" id="vg:9861285"/>
<sequence length="56" mass="6637">MAIYTNSFCHDNFCKMVKENITGYAKQYDFDFICVVESIEIEYNQSEYVVPKITPR</sequence>
<evidence type="ECO:0000313" key="1">
    <source>
        <dbReference type="EMBL" id="ADM79722.1"/>
    </source>
</evidence>
<evidence type="ECO:0000313" key="2">
    <source>
        <dbReference type="Proteomes" id="UP000002235"/>
    </source>
</evidence>
<reference evidence="1 2" key="1">
    <citation type="journal article" date="2012" name="Arch. Virol.">
        <title>Complete genomic sequence of a T4-like bacteriophage, phiAS4, infecting Aeromonas salmonicida subsp. salmonicida.</title>
        <authorList>
            <person name="Kim J.H."/>
            <person name="Son J.S."/>
            <person name="Choi Y.J."/>
            <person name="Choresca C.H."/>
            <person name="Shin S.P."/>
            <person name="Han J.E."/>
            <person name="Jun J.W."/>
            <person name="Park S.C."/>
        </authorList>
    </citation>
    <scope>NUCLEOTIDE SEQUENCE [LARGE SCALE GENOMIC DNA]</scope>
</reference>
<dbReference type="Proteomes" id="UP000002235">
    <property type="component" value="Segment"/>
</dbReference>
<gene>
    <name evidence="1" type="ORF">phiAS4_ORF0150</name>
</gene>
<dbReference type="GeneID" id="9861285"/>
<dbReference type="EMBL" id="HM452125">
    <property type="protein sequence ID" value="ADM79722.1"/>
    <property type="molecule type" value="Genomic_DNA"/>
</dbReference>
<protein>
    <submittedName>
        <fullName evidence="1">Uncharacterized protein</fullName>
    </submittedName>
</protein>